<evidence type="ECO:0000256" key="3">
    <source>
        <dbReference type="ARBA" id="ARBA00022989"/>
    </source>
</evidence>
<feature type="transmembrane region" description="Helical" evidence="6">
    <location>
        <begin position="20"/>
        <end position="43"/>
    </location>
</feature>
<proteinExistence type="predicted"/>
<feature type="transmembrane region" description="Helical" evidence="6">
    <location>
        <begin position="171"/>
        <end position="195"/>
    </location>
</feature>
<keyword evidence="3 6" id="KW-1133">Transmembrane helix</keyword>
<feature type="transmembrane region" description="Helical" evidence="6">
    <location>
        <begin position="132"/>
        <end position="159"/>
    </location>
</feature>
<feature type="transmembrane region" description="Helical" evidence="6">
    <location>
        <begin position="347"/>
        <end position="368"/>
    </location>
</feature>
<dbReference type="PANTHER" id="PTHR31465:SF7">
    <property type="entry name" value="SPHINGOID LONG-CHAIN BASE TRANSPORTER RSB1"/>
    <property type="match status" value="1"/>
</dbReference>
<dbReference type="OrthoDB" id="4521223at2759"/>
<dbReference type="GO" id="GO:0000324">
    <property type="term" value="C:fungal-type vacuole"/>
    <property type="evidence" value="ECO:0007669"/>
    <property type="project" value="TreeGrafter"/>
</dbReference>
<dbReference type="GO" id="GO:0005886">
    <property type="term" value="C:plasma membrane"/>
    <property type="evidence" value="ECO:0007669"/>
    <property type="project" value="TreeGrafter"/>
</dbReference>
<name>A0A167V983_9EURO</name>
<feature type="compositionally biased region" description="Polar residues" evidence="5">
    <location>
        <begin position="235"/>
        <end position="276"/>
    </location>
</feature>
<organism evidence="7 8">
    <name type="scientific">Ascosphaera apis ARSEF 7405</name>
    <dbReference type="NCBI Taxonomy" id="392613"/>
    <lineage>
        <taxon>Eukaryota</taxon>
        <taxon>Fungi</taxon>
        <taxon>Dikarya</taxon>
        <taxon>Ascomycota</taxon>
        <taxon>Pezizomycotina</taxon>
        <taxon>Eurotiomycetes</taxon>
        <taxon>Eurotiomycetidae</taxon>
        <taxon>Onygenales</taxon>
        <taxon>Ascosphaeraceae</taxon>
        <taxon>Ascosphaera</taxon>
    </lineage>
</organism>
<feature type="transmembrane region" description="Helical" evidence="6">
    <location>
        <begin position="55"/>
        <end position="74"/>
    </location>
</feature>
<sequence>MSFFMDCTKDNCPVDMTIYGYAPSLGANATFVALFGFSAVLQAAEGWYFRKITGLWSYTTPIILGCITEIIGYIGRLMMWHDPFNIDGFYMQICCLTIAPAFLTASIYFCLSDIIQLFDPNCESSRLKKPKMYAWIFIPCDIVALVLQAAGGATAAISIQNGDNPDPGTDVMIAGLAWQVFSLFCFIIMTSDFGIRSFKHRRQLRRQGNITASGDNTARDVNGEVNLEKEHDYGSPNTSGTESGQSAGTGPANGSSQSVNADGTQRTVGSPVSDNTAWDAEGQTYEPNHMRPISALKPVNHQKFAVFLIPFILAILTIFMRCCYRVAELSGGWTGHLIREQGTFIGLEGVLVIIGTLCLNISHPALLVKLR</sequence>
<dbReference type="AlphaFoldDB" id="A0A167V983"/>
<dbReference type="EMBL" id="AZGZ01000037">
    <property type="protein sequence ID" value="KZZ87219.1"/>
    <property type="molecule type" value="Genomic_DNA"/>
</dbReference>
<dbReference type="InterPro" id="IPR007568">
    <property type="entry name" value="RTA1"/>
</dbReference>
<gene>
    <name evidence="7" type="ORF">AAP_05858</name>
</gene>
<dbReference type="VEuPathDB" id="FungiDB:AAP_05858"/>
<keyword evidence="2 6" id="KW-0812">Transmembrane</keyword>
<evidence type="ECO:0000313" key="8">
    <source>
        <dbReference type="Proteomes" id="UP000242877"/>
    </source>
</evidence>
<dbReference type="Pfam" id="PF04479">
    <property type="entry name" value="RTA1"/>
    <property type="match status" value="1"/>
</dbReference>
<comment type="caution">
    <text evidence="7">The sequence shown here is derived from an EMBL/GenBank/DDBJ whole genome shotgun (WGS) entry which is preliminary data.</text>
</comment>
<feature type="transmembrane region" description="Helical" evidence="6">
    <location>
        <begin position="304"/>
        <end position="327"/>
    </location>
</feature>
<accession>A0A167V983</accession>
<feature type="region of interest" description="Disordered" evidence="5">
    <location>
        <begin position="227"/>
        <end position="279"/>
    </location>
</feature>
<dbReference type="Proteomes" id="UP000242877">
    <property type="component" value="Unassembled WGS sequence"/>
</dbReference>
<keyword evidence="4 6" id="KW-0472">Membrane</keyword>
<protein>
    <submittedName>
        <fullName evidence="7">Sphingoid long-chain base transporter RSB1</fullName>
    </submittedName>
</protein>
<evidence type="ECO:0000256" key="4">
    <source>
        <dbReference type="ARBA" id="ARBA00023136"/>
    </source>
</evidence>
<evidence type="ECO:0000313" key="7">
    <source>
        <dbReference type="EMBL" id="KZZ87219.1"/>
    </source>
</evidence>
<evidence type="ECO:0000256" key="2">
    <source>
        <dbReference type="ARBA" id="ARBA00022692"/>
    </source>
</evidence>
<reference evidence="7 8" key="1">
    <citation type="journal article" date="2016" name="Genome Biol. Evol.">
        <title>Divergent and convergent evolution of fungal pathogenicity.</title>
        <authorList>
            <person name="Shang Y."/>
            <person name="Xiao G."/>
            <person name="Zheng P."/>
            <person name="Cen K."/>
            <person name="Zhan S."/>
            <person name="Wang C."/>
        </authorList>
    </citation>
    <scope>NUCLEOTIDE SEQUENCE [LARGE SCALE GENOMIC DNA]</scope>
    <source>
        <strain evidence="7 8">ARSEF 7405</strain>
    </source>
</reference>
<feature type="transmembrane region" description="Helical" evidence="6">
    <location>
        <begin position="89"/>
        <end position="111"/>
    </location>
</feature>
<keyword evidence="8" id="KW-1185">Reference proteome</keyword>
<evidence type="ECO:0000256" key="1">
    <source>
        <dbReference type="ARBA" id="ARBA00004141"/>
    </source>
</evidence>
<evidence type="ECO:0000256" key="5">
    <source>
        <dbReference type="SAM" id="MobiDB-lite"/>
    </source>
</evidence>
<comment type="subcellular location">
    <subcellularLocation>
        <location evidence="1">Membrane</location>
        <topology evidence="1">Multi-pass membrane protein</topology>
    </subcellularLocation>
</comment>
<dbReference type="PANTHER" id="PTHR31465">
    <property type="entry name" value="PROTEIN RTA1-RELATED"/>
    <property type="match status" value="1"/>
</dbReference>
<evidence type="ECO:0000256" key="6">
    <source>
        <dbReference type="SAM" id="Phobius"/>
    </source>
</evidence>